<dbReference type="RefSeq" id="WP_377938477.1">
    <property type="nucleotide sequence ID" value="NZ_JBHTHQ010000016.1"/>
</dbReference>
<keyword evidence="2" id="KW-1185">Reference proteome</keyword>
<reference evidence="2" key="1">
    <citation type="journal article" date="2019" name="Int. J. Syst. Evol. Microbiol.">
        <title>The Global Catalogue of Microorganisms (GCM) 10K type strain sequencing project: providing services to taxonomists for standard genome sequencing and annotation.</title>
        <authorList>
            <consortium name="The Broad Institute Genomics Platform"/>
            <consortium name="The Broad Institute Genome Sequencing Center for Infectious Disease"/>
            <person name="Wu L."/>
            <person name="Ma J."/>
        </authorList>
    </citation>
    <scope>NUCLEOTIDE SEQUENCE [LARGE SCALE GENOMIC DNA]</scope>
    <source>
        <strain evidence="2">CCM 8604</strain>
    </source>
</reference>
<comment type="caution">
    <text evidence="1">The sequence shown here is derived from an EMBL/GenBank/DDBJ whole genome shotgun (WGS) entry which is preliminary data.</text>
</comment>
<organism evidence="1 2">
    <name type="scientific">Alloscardovia venturai</name>
    <dbReference type="NCBI Taxonomy" id="1769421"/>
    <lineage>
        <taxon>Bacteria</taxon>
        <taxon>Bacillati</taxon>
        <taxon>Actinomycetota</taxon>
        <taxon>Actinomycetes</taxon>
        <taxon>Bifidobacteriales</taxon>
        <taxon>Bifidobacteriaceae</taxon>
        <taxon>Alloscardovia</taxon>
    </lineage>
</organism>
<accession>A0ABW2Y9K6</accession>
<gene>
    <name evidence="1" type="ORF">ACFQY8_03240</name>
</gene>
<dbReference type="EMBL" id="JBHTHQ010000016">
    <property type="protein sequence ID" value="MFD0704762.1"/>
    <property type="molecule type" value="Genomic_DNA"/>
</dbReference>
<evidence type="ECO:0000313" key="1">
    <source>
        <dbReference type="EMBL" id="MFD0704762.1"/>
    </source>
</evidence>
<name>A0ABW2Y9K6_9BIFI</name>
<evidence type="ECO:0000313" key="2">
    <source>
        <dbReference type="Proteomes" id="UP001597036"/>
    </source>
</evidence>
<protein>
    <recommendedName>
        <fullName evidence="3">Proteins of 100 residues with WXG</fullName>
    </recommendedName>
</protein>
<proteinExistence type="predicted"/>
<dbReference type="Proteomes" id="UP001597036">
    <property type="component" value="Unassembled WGS sequence"/>
</dbReference>
<sequence length="97" mass="10335">MGNPDLRVDYATLSTLSSALTNLGNTLDGISGLEISQAELGSKEISDAVRDFLTGYEANKKKFTKKTQNMAQQVNQIAVSIADADSQIAQGISVENN</sequence>
<evidence type="ECO:0008006" key="3">
    <source>
        <dbReference type="Google" id="ProtNLM"/>
    </source>
</evidence>